<evidence type="ECO:0000256" key="1">
    <source>
        <dbReference type="SAM" id="MobiDB-lite"/>
    </source>
</evidence>
<sequence length="99" mass="11279">MCLFFSRSAEEEDRRKESKSRTCDEITTRISVARHSHGNCPARKFVLKKKLPGTKPQPTSSRKIYGEVRIHLTSTVSLSLSLPFSRAGRLLYKHTVNAF</sequence>
<proteinExistence type="predicted"/>
<evidence type="ECO:0000313" key="3">
    <source>
        <dbReference type="Proteomes" id="UP001177670"/>
    </source>
</evidence>
<evidence type="ECO:0000313" key="2">
    <source>
        <dbReference type="EMBL" id="KAK1129393.1"/>
    </source>
</evidence>
<gene>
    <name evidence="2" type="ORF">K0M31_019125</name>
</gene>
<organism evidence="2 3">
    <name type="scientific">Melipona bicolor</name>
    <dbReference type="NCBI Taxonomy" id="60889"/>
    <lineage>
        <taxon>Eukaryota</taxon>
        <taxon>Metazoa</taxon>
        <taxon>Ecdysozoa</taxon>
        <taxon>Arthropoda</taxon>
        <taxon>Hexapoda</taxon>
        <taxon>Insecta</taxon>
        <taxon>Pterygota</taxon>
        <taxon>Neoptera</taxon>
        <taxon>Endopterygota</taxon>
        <taxon>Hymenoptera</taxon>
        <taxon>Apocrita</taxon>
        <taxon>Aculeata</taxon>
        <taxon>Apoidea</taxon>
        <taxon>Anthophila</taxon>
        <taxon>Apidae</taxon>
        <taxon>Melipona</taxon>
    </lineage>
</organism>
<protein>
    <submittedName>
        <fullName evidence="2">Uncharacterized protein</fullName>
    </submittedName>
</protein>
<accession>A0AA40G1T8</accession>
<dbReference type="AlphaFoldDB" id="A0AA40G1T8"/>
<keyword evidence="3" id="KW-1185">Reference proteome</keyword>
<dbReference type="EMBL" id="JAHYIQ010000008">
    <property type="protein sequence ID" value="KAK1129393.1"/>
    <property type="molecule type" value="Genomic_DNA"/>
</dbReference>
<reference evidence="2" key="1">
    <citation type="submission" date="2021-10" db="EMBL/GenBank/DDBJ databases">
        <title>Melipona bicolor Genome sequencing and assembly.</title>
        <authorList>
            <person name="Araujo N.S."/>
            <person name="Arias M.C."/>
        </authorList>
    </citation>
    <scope>NUCLEOTIDE SEQUENCE</scope>
    <source>
        <strain evidence="2">USP_2M_L1-L4_2017</strain>
        <tissue evidence="2">Whole body</tissue>
    </source>
</reference>
<feature type="compositionally biased region" description="Basic and acidic residues" evidence="1">
    <location>
        <begin position="8"/>
        <end position="21"/>
    </location>
</feature>
<dbReference type="Proteomes" id="UP001177670">
    <property type="component" value="Unassembled WGS sequence"/>
</dbReference>
<comment type="caution">
    <text evidence="2">The sequence shown here is derived from an EMBL/GenBank/DDBJ whole genome shotgun (WGS) entry which is preliminary data.</text>
</comment>
<name>A0AA40G1T8_9HYME</name>
<feature type="region of interest" description="Disordered" evidence="1">
    <location>
        <begin position="1"/>
        <end position="21"/>
    </location>
</feature>